<dbReference type="AlphaFoldDB" id="A0A6L9S8D7"/>
<name>A0A6L9S8D7_9ACTN</name>
<evidence type="ECO:0000256" key="5">
    <source>
        <dbReference type="SAM" id="MobiDB-lite"/>
    </source>
</evidence>
<dbReference type="PRINTS" id="PR00455">
    <property type="entry name" value="HTHTETR"/>
</dbReference>
<reference evidence="7 8" key="1">
    <citation type="submission" date="2020-02" db="EMBL/GenBank/DDBJ databases">
        <authorList>
            <person name="Li X.-J."/>
            <person name="Han X.-M."/>
        </authorList>
    </citation>
    <scope>NUCLEOTIDE SEQUENCE [LARGE SCALE GENOMIC DNA]</scope>
    <source>
        <strain evidence="7 8">CCTCC AB 2017055</strain>
    </source>
</reference>
<dbReference type="SUPFAM" id="SSF46689">
    <property type="entry name" value="Homeodomain-like"/>
    <property type="match status" value="1"/>
</dbReference>
<dbReference type="Pfam" id="PF00440">
    <property type="entry name" value="TetR_N"/>
    <property type="match status" value="1"/>
</dbReference>
<keyword evidence="3" id="KW-0804">Transcription</keyword>
<evidence type="ECO:0000256" key="1">
    <source>
        <dbReference type="ARBA" id="ARBA00023015"/>
    </source>
</evidence>
<organism evidence="7 8">
    <name type="scientific">Phytoactinopolyspora halotolerans</name>
    <dbReference type="NCBI Taxonomy" id="1981512"/>
    <lineage>
        <taxon>Bacteria</taxon>
        <taxon>Bacillati</taxon>
        <taxon>Actinomycetota</taxon>
        <taxon>Actinomycetes</taxon>
        <taxon>Jiangellales</taxon>
        <taxon>Jiangellaceae</taxon>
        <taxon>Phytoactinopolyspora</taxon>
    </lineage>
</organism>
<dbReference type="GO" id="GO:0003700">
    <property type="term" value="F:DNA-binding transcription factor activity"/>
    <property type="evidence" value="ECO:0007669"/>
    <property type="project" value="TreeGrafter"/>
</dbReference>
<dbReference type="Proteomes" id="UP000475214">
    <property type="component" value="Unassembled WGS sequence"/>
</dbReference>
<dbReference type="PROSITE" id="PS50977">
    <property type="entry name" value="HTH_TETR_2"/>
    <property type="match status" value="1"/>
</dbReference>
<evidence type="ECO:0000313" key="7">
    <source>
        <dbReference type="EMBL" id="NEE00832.1"/>
    </source>
</evidence>
<evidence type="ECO:0000313" key="8">
    <source>
        <dbReference type="Proteomes" id="UP000475214"/>
    </source>
</evidence>
<evidence type="ECO:0000256" key="4">
    <source>
        <dbReference type="PROSITE-ProRule" id="PRU00335"/>
    </source>
</evidence>
<dbReference type="InterPro" id="IPR023772">
    <property type="entry name" value="DNA-bd_HTH_TetR-type_CS"/>
</dbReference>
<sequence length="221" mass="24032">MRPGTETGGQKTRTFVEQARRAQVVESAIEVIAKEGYANASLARIARHTGISRGLISYHFAGKDELISRVLVTVFGEVAAYMGPRVEAERTAVGQLRAYIESNLAYMDAHRSRIAAVVEIISGGGLATLGVDPIQAEEESLMPLAELFRRGQVDGEFRAFDPLIMARSVRGVIDSMAPRVTDVDLDLKACARELTTLFELATRNPSRRDNESPDVSGAKPS</sequence>
<dbReference type="GO" id="GO:0000976">
    <property type="term" value="F:transcription cis-regulatory region binding"/>
    <property type="evidence" value="ECO:0007669"/>
    <property type="project" value="TreeGrafter"/>
</dbReference>
<accession>A0A6L9S8D7</accession>
<dbReference type="InterPro" id="IPR009057">
    <property type="entry name" value="Homeodomain-like_sf"/>
</dbReference>
<dbReference type="InterPro" id="IPR050109">
    <property type="entry name" value="HTH-type_TetR-like_transc_reg"/>
</dbReference>
<dbReference type="InterPro" id="IPR001647">
    <property type="entry name" value="HTH_TetR"/>
</dbReference>
<evidence type="ECO:0000259" key="6">
    <source>
        <dbReference type="PROSITE" id="PS50977"/>
    </source>
</evidence>
<dbReference type="EMBL" id="JAAGOA010000007">
    <property type="protein sequence ID" value="NEE00832.1"/>
    <property type="molecule type" value="Genomic_DNA"/>
</dbReference>
<dbReference type="Gene3D" id="1.10.357.10">
    <property type="entry name" value="Tetracycline Repressor, domain 2"/>
    <property type="match status" value="1"/>
</dbReference>
<evidence type="ECO:0000256" key="2">
    <source>
        <dbReference type="ARBA" id="ARBA00023125"/>
    </source>
</evidence>
<dbReference type="Gene3D" id="1.10.10.60">
    <property type="entry name" value="Homeodomain-like"/>
    <property type="match status" value="1"/>
</dbReference>
<feature type="domain" description="HTH tetR-type" evidence="6">
    <location>
        <begin position="18"/>
        <end position="78"/>
    </location>
</feature>
<gene>
    <name evidence="7" type="ORF">G1H10_11700</name>
</gene>
<dbReference type="PROSITE" id="PS01081">
    <property type="entry name" value="HTH_TETR_1"/>
    <property type="match status" value="1"/>
</dbReference>
<keyword evidence="2 4" id="KW-0238">DNA-binding</keyword>
<proteinExistence type="predicted"/>
<keyword evidence="1" id="KW-0805">Transcription regulation</keyword>
<protein>
    <submittedName>
        <fullName evidence="7">TetR family transcriptional regulator</fullName>
    </submittedName>
</protein>
<evidence type="ECO:0000256" key="3">
    <source>
        <dbReference type="ARBA" id="ARBA00023163"/>
    </source>
</evidence>
<feature type="DNA-binding region" description="H-T-H motif" evidence="4">
    <location>
        <begin position="41"/>
        <end position="60"/>
    </location>
</feature>
<feature type="region of interest" description="Disordered" evidence="5">
    <location>
        <begin position="202"/>
        <end position="221"/>
    </location>
</feature>
<dbReference type="PANTHER" id="PTHR30055">
    <property type="entry name" value="HTH-TYPE TRANSCRIPTIONAL REGULATOR RUTR"/>
    <property type="match status" value="1"/>
</dbReference>
<dbReference type="SUPFAM" id="SSF48498">
    <property type="entry name" value="Tetracyclin repressor-like, C-terminal domain"/>
    <property type="match status" value="1"/>
</dbReference>
<dbReference type="PANTHER" id="PTHR30055:SF234">
    <property type="entry name" value="HTH-TYPE TRANSCRIPTIONAL REGULATOR BETI"/>
    <property type="match status" value="1"/>
</dbReference>
<dbReference type="InterPro" id="IPR036271">
    <property type="entry name" value="Tet_transcr_reg_TetR-rel_C_sf"/>
</dbReference>
<comment type="caution">
    <text evidence="7">The sequence shown here is derived from an EMBL/GenBank/DDBJ whole genome shotgun (WGS) entry which is preliminary data.</text>
</comment>
<keyword evidence="8" id="KW-1185">Reference proteome</keyword>